<evidence type="ECO:0000259" key="2">
    <source>
        <dbReference type="Pfam" id="PF26340"/>
    </source>
</evidence>
<reference evidence="3 6" key="2">
    <citation type="submission" date="2021-01" db="EMBL/GenBank/DDBJ databases">
        <title>Whole genome shotgun sequence of Actinoplanes lobatus NBRC 12513.</title>
        <authorList>
            <person name="Komaki H."/>
            <person name="Tamura T."/>
        </authorList>
    </citation>
    <scope>NUCLEOTIDE SEQUENCE [LARGE SCALE GENOMIC DNA]</scope>
    <source>
        <strain evidence="3 6">NBRC 12513</strain>
    </source>
</reference>
<dbReference type="Proteomes" id="UP000590511">
    <property type="component" value="Unassembled WGS sequence"/>
</dbReference>
<name>A0A7W7HLV1_9ACTN</name>
<reference evidence="4 5" key="1">
    <citation type="submission" date="2020-08" db="EMBL/GenBank/DDBJ databases">
        <title>Sequencing the genomes of 1000 actinobacteria strains.</title>
        <authorList>
            <person name="Klenk H.-P."/>
        </authorList>
    </citation>
    <scope>NUCLEOTIDE SEQUENCE [LARGE SCALE GENOMIC DNA]</scope>
    <source>
        <strain evidence="4 5">DSM 43150</strain>
    </source>
</reference>
<sequence length="203" mass="22185">MRSDKIWVLDFDAPMDAIGPLTAQQVTGRFTEDVERVLTGDPGLIVSAARALAQSHFPDTVAPDVLTAVGLDPDTVLQSRDVLPDPGGTKKRTRDSTWPPLILQAWDRQCAFCGFDGQLLGVTVGVEAAHVRWFNLGGPDDSGNGLALCSLHHKLFDRGVLGLTIERTICVSESYSARTPRQEDRLRPPRPSDPHTAWHLIPC</sequence>
<dbReference type="EMBL" id="BOMP01000141">
    <property type="protein sequence ID" value="GIE44730.1"/>
    <property type="molecule type" value="Genomic_DNA"/>
</dbReference>
<feature type="domain" description="HNH nuclease" evidence="1">
    <location>
        <begin position="110"/>
        <end position="163"/>
    </location>
</feature>
<organism evidence="4 5">
    <name type="scientific">Actinoplanes lobatus</name>
    <dbReference type="NCBI Taxonomy" id="113568"/>
    <lineage>
        <taxon>Bacteria</taxon>
        <taxon>Bacillati</taxon>
        <taxon>Actinomycetota</taxon>
        <taxon>Actinomycetes</taxon>
        <taxon>Micromonosporales</taxon>
        <taxon>Micromonosporaceae</taxon>
        <taxon>Actinoplanes</taxon>
    </lineage>
</organism>
<protein>
    <recommendedName>
        <fullName evidence="7">HNH nuclease domain-containing protein</fullName>
    </recommendedName>
</protein>
<accession>A0A7W7HLV1</accession>
<dbReference type="Proteomes" id="UP000631312">
    <property type="component" value="Unassembled WGS sequence"/>
</dbReference>
<dbReference type="Pfam" id="PF26340">
    <property type="entry name" value="DNA-SBD_ScoMcrA"/>
    <property type="match status" value="1"/>
</dbReference>
<comment type="caution">
    <text evidence="4">The sequence shown here is derived from an EMBL/GenBank/DDBJ whole genome shotgun (WGS) entry which is preliminary data.</text>
</comment>
<gene>
    <name evidence="3" type="ORF">Alo02nite_76280</name>
    <name evidence="4" type="ORF">BJ964_006763</name>
</gene>
<dbReference type="InterPro" id="IPR058813">
    <property type="entry name" value="DNA-SBD_ScoMcrA"/>
</dbReference>
<feature type="domain" description="ScoMcrA-like DNA sulfur-binding" evidence="2">
    <location>
        <begin position="2"/>
        <end position="72"/>
    </location>
</feature>
<evidence type="ECO:0000313" key="6">
    <source>
        <dbReference type="Proteomes" id="UP000631312"/>
    </source>
</evidence>
<dbReference type="Pfam" id="PF13391">
    <property type="entry name" value="HNH_2"/>
    <property type="match status" value="1"/>
</dbReference>
<evidence type="ECO:0008006" key="7">
    <source>
        <dbReference type="Google" id="ProtNLM"/>
    </source>
</evidence>
<keyword evidence="6" id="KW-1185">Reference proteome</keyword>
<dbReference type="InterPro" id="IPR003615">
    <property type="entry name" value="HNH_nuc"/>
</dbReference>
<evidence type="ECO:0000313" key="3">
    <source>
        <dbReference type="EMBL" id="GIE44730.1"/>
    </source>
</evidence>
<dbReference type="CDD" id="cd00085">
    <property type="entry name" value="HNHc"/>
    <property type="match status" value="1"/>
</dbReference>
<evidence type="ECO:0000259" key="1">
    <source>
        <dbReference type="Pfam" id="PF13391"/>
    </source>
</evidence>
<proteinExistence type="predicted"/>
<dbReference type="AlphaFoldDB" id="A0A7W7HLV1"/>
<evidence type="ECO:0000313" key="4">
    <source>
        <dbReference type="EMBL" id="MBB4752602.1"/>
    </source>
</evidence>
<dbReference type="EMBL" id="JACHNC010000001">
    <property type="protein sequence ID" value="MBB4752602.1"/>
    <property type="molecule type" value="Genomic_DNA"/>
</dbReference>
<evidence type="ECO:0000313" key="5">
    <source>
        <dbReference type="Proteomes" id="UP000590511"/>
    </source>
</evidence>